<protein>
    <submittedName>
        <fullName evidence="1">Uncharacterized protein</fullName>
    </submittedName>
</protein>
<dbReference type="EMBL" id="BART01017948">
    <property type="protein sequence ID" value="GAG83991.1"/>
    <property type="molecule type" value="Genomic_DNA"/>
</dbReference>
<accession>X1CIC1</accession>
<proteinExistence type="predicted"/>
<sequence>MTIPRAARKGSIYAGRRLLMMNEFGPACKRVNNVDVSQISEQSHNIVCLSGCEWYTINVGYST</sequence>
<reference evidence="1" key="1">
    <citation type="journal article" date="2014" name="Front. Microbiol.">
        <title>High frequency of phylogenetically diverse reductive dehalogenase-homologous genes in deep subseafloor sedimentary metagenomes.</title>
        <authorList>
            <person name="Kawai M."/>
            <person name="Futagami T."/>
            <person name="Toyoda A."/>
            <person name="Takaki Y."/>
            <person name="Nishi S."/>
            <person name="Hori S."/>
            <person name="Arai W."/>
            <person name="Tsubouchi T."/>
            <person name="Morono Y."/>
            <person name="Uchiyama I."/>
            <person name="Ito T."/>
            <person name="Fujiyama A."/>
            <person name="Inagaki F."/>
            <person name="Takami H."/>
        </authorList>
    </citation>
    <scope>NUCLEOTIDE SEQUENCE</scope>
    <source>
        <strain evidence="1">Expedition CK06-06</strain>
    </source>
</reference>
<name>X1CIC1_9ZZZZ</name>
<dbReference type="AlphaFoldDB" id="X1CIC1"/>
<evidence type="ECO:0000313" key="1">
    <source>
        <dbReference type="EMBL" id="GAG83991.1"/>
    </source>
</evidence>
<organism evidence="1">
    <name type="scientific">marine sediment metagenome</name>
    <dbReference type="NCBI Taxonomy" id="412755"/>
    <lineage>
        <taxon>unclassified sequences</taxon>
        <taxon>metagenomes</taxon>
        <taxon>ecological metagenomes</taxon>
    </lineage>
</organism>
<gene>
    <name evidence="1" type="ORF">S01H4_33992</name>
</gene>
<comment type="caution">
    <text evidence="1">The sequence shown here is derived from an EMBL/GenBank/DDBJ whole genome shotgun (WGS) entry which is preliminary data.</text>
</comment>